<dbReference type="EMBL" id="ABLK01000100">
    <property type="protein sequence ID" value="EDT40928.1"/>
    <property type="molecule type" value="Genomic_DNA"/>
</dbReference>
<dbReference type="Proteomes" id="UP000004814">
    <property type="component" value="Unassembled WGS sequence"/>
</dbReference>
<dbReference type="PROSITE" id="PS51257">
    <property type="entry name" value="PROKAR_LIPOPROTEIN"/>
    <property type="match status" value="1"/>
</dbReference>
<dbReference type="AlphaFoldDB" id="B1T687"/>
<proteinExistence type="predicted"/>
<evidence type="ECO:0000259" key="2">
    <source>
        <dbReference type="Pfam" id="PF24316"/>
    </source>
</evidence>
<dbReference type="PATRIC" id="fig|396597.7.peg.4702"/>
<feature type="signal peptide" evidence="1">
    <location>
        <begin position="1"/>
        <end position="23"/>
    </location>
</feature>
<evidence type="ECO:0000256" key="1">
    <source>
        <dbReference type="SAM" id="SignalP"/>
    </source>
</evidence>
<feature type="chain" id="PRO_5002769025" description="Tli3-like domain-containing protein" evidence="1">
    <location>
        <begin position="24"/>
        <end position="222"/>
    </location>
</feature>
<feature type="domain" description="Tli3-like" evidence="2">
    <location>
        <begin position="39"/>
        <end position="152"/>
    </location>
</feature>
<name>B1T687_9BURK</name>
<organism evidence="3 4">
    <name type="scientific">Burkholderia ambifaria MEX-5</name>
    <dbReference type="NCBI Taxonomy" id="396597"/>
    <lineage>
        <taxon>Bacteria</taxon>
        <taxon>Pseudomonadati</taxon>
        <taxon>Pseudomonadota</taxon>
        <taxon>Betaproteobacteria</taxon>
        <taxon>Burkholderiales</taxon>
        <taxon>Burkholderiaceae</taxon>
        <taxon>Burkholderia</taxon>
        <taxon>Burkholderia cepacia complex</taxon>
    </lineage>
</organism>
<dbReference type="InterPro" id="IPR057562">
    <property type="entry name" value="Tli3-like_dom"/>
</dbReference>
<sequence length="222" mass="25151">MWQGRMRLVVVVLSIFLAACVNTTRPRQVPSEADWHEYVVYRIDDHRYISIRSPQICNGHLDGNIYYNDTQSGVRTFVSFTGPMRNGLYRGYYAVRANPAYIAIPAISFSQTSGMLLRVYYSSDGGRTFQWFLAGGKRSDIAIIVDDNKLYMTSANERAGADYSGKSGVVFDISMNMDWRIAHYDSETSVFERYARQVYGIARDIKSPSGATHWTCPSVSEN</sequence>
<accession>B1T687</accession>
<protein>
    <recommendedName>
        <fullName evidence="2">Tli3-like domain-containing protein</fullName>
    </recommendedName>
</protein>
<dbReference type="Pfam" id="PF24316">
    <property type="entry name" value="Tli3"/>
    <property type="match status" value="1"/>
</dbReference>
<keyword evidence="1" id="KW-0732">Signal</keyword>
<reference evidence="3 4" key="1">
    <citation type="submission" date="2008-03" db="EMBL/GenBank/DDBJ databases">
        <title>Sequencing of the draft genome and assembly of Burkholderia ambifaria MEX-5.</title>
        <authorList>
            <consortium name="US DOE Joint Genome Institute (JGI-PGF)"/>
            <person name="Copeland A."/>
            <person name="Lucas S."/>
            <person name="Lapidus A."/>
            <person name="Glavina del Rio T."/>
            <person name="Dalin E."/>
            <person name="Tice H."/>
            <person name="Bruce D."/>
            <person name="Goodwin L."/>
            <person name="Pitluck S."/>
            <person name="Larimer F."/>
            <person name="Land M.L."/>
            <person name="Hauser L."/>
            <person name="Tiedje J."/>
            <person name="Richardson P."/>
        </authorList>
    </citation>
    <scope>NUCLEOTIDE SEQUENCE [LARGE SCALE GENOMIC DNA]</scope>
    <source>
        <strain evidence="3 4">MEX-5</strain>
    </source>
</reference>
<gene>
    <name evidence="3" type="ORF">BamMEX5DRAFT_3303</name>
</gene>
<comment type="caution">
    <text evidence="3">The sequence shown here is derived from an EMBL/GenBank/DDBJ whole genome shotgun (WGS) entry which is preliminary data.</text>
</comment>
<evidence type="ECO:0000313" key="4">
    <source>
        <dbReference type="Proteomes" id="UP000004814"/>
    </source>
</evidence>
<evidence type="ECO:0000313" key="3">
    <source>
        <dbReference type="EMBL" id="EDT40928.1"/>
    </source>
</evidence>